<dbReference type="GO" id="GO:0032259">
    <property type="term" value="P:methylation"/>
    <property type="evidence" value="ECO:0007669"/>
    <property type="project" value="UniProtKB-KW"/>
</dbReference>
<reference evidence="5 6" key="2">
    <citation type="journal article" date="2012" name="BMC Genomics">
        <title>The genome of Pelobacter carbinolicus reveals surprising metabolic capabilities and physiological features.</title>
        <authorList>
            <person name="Aklujkar M."/>
            <person name="Haveman S.A."/>
            <person name="Didonato R.Jr."/>
            <person name="Chertkov O."/>
            <person name="Han C.S."/>
            <person name="Land M.L."/>
            <person name="Brown P."/>
            <person name="Lovley D.R."/>
        </authorList>
    </citation>
    <scope>NUCLEOTIDE SEQUENCE [LARGE SCALE GENOMIC DNA]</scope>
    <source>
        <strain evidence="6">DSM 2380 / NBRC 103641 / GraBd1</strain>
    </source>
</reference>
<keyword evidence="3" id="KW-0949">S-adenosyl-L-methionine</keyword>
<evidence type="ECO:0000259" key="4">
    <source>
        <dbReference type="Pfam" id="PF03848"/>
    </source>
</evidence>
<evidence type="ECO:0000256" key="1">
    <source>
        <dbReference type="ARBA" id="ARBA00022603"/>
    </source>
</evidence>
<dbReference type="CDD" id="cd02440">
    <property type="entry name" value="AdoMet_MTases"/>
    <property type="match status" value="1"/>
</dbReference>
<name>Q3A8K4_SYNC1</name>
<protein>
    <submittedName>
        <fullName evidence="5">SAM-dependent methyltransferase</fullName>
    </submittedName>
</protein>
<dbReference type="EMBL" id="CP000142">
    <property type="protein sequence ID" value="ABA87288.1"/>
    <property type="molecule type" value="Genomic_DNA"/>
</dbReference>
<dbReference type="SUPFAM" id="SSF53335">
    <property type="entry name" value="S-adenosyl-L-methionine-dependent methyltransferases"/>
    <property type="match status" value="1"/>
</dbReference>
<sequence length="194" mass="21399">MHSMADDWNKIWQERANTDLHPDPWLRKVLPLLPPAGRVLDLACGRGRNALFLAEGGYAVTAVDASGEALGQLASEAQRRGLRIDRLQQDLETDPRLVLDPFDVVIQFFYLQRSLIPEMQRLVKPGGIAVMRTFSRAGNFPGGPGNPAFSLDPGELQALFAGWQVLLHEEGLDEAHRGGGLAGIVARRPMERQD</sequence>
<dbReference type="InterPro" id="IPR029063">
    <property type="entry name" value="SAM-dependent_MTases_sf"/>
</dbReference>
<dbReference type="KEGG" id="pca:Pcar_0025"/>
<keyword evidence="6" id="KW-1185">Reference proteome</keyword>
<dbReference type="PANTHER" id="PTHR43464">
    <property type="entry name" value="METHYLTRANSFERASE"/>
    <property type="match status" value="1"/>
</dbReference>
<dbReference type="Pfam" id="PF03848">
    <property type="entry name" value="TehB"/>
    <property type="match status" value="1"/>
</dbReference>
<evidence type="ECO:0000313" key="6">
    <source>
        <dbReference type="Proteomes" id="UP000002534"/>
    </source>
</evidence>
<evidence type="ECO:0000256" key="3">
    <source>
        <dbReference type="ARBA" id="ARBA00022691"/>
    </source>
</evidence>
<keyword evidence="2 5" id="KW-0808">Transferase</keyword>
<evidence type="ECO:0000256" key="2">
    <source>
        <dbReference type="ARBA" id="ARBA00022679"/>
    </source>
</evidence>
<dbReference type="HOGENOM" id="CLU_056435_5_3_7"/>
<dbReference type="eggNOG" id="COG2227">
    <property type="taxonomic scope" value="Bacteria"/>
</dbReference>
<dbReference type="Gene3D" id="3.40.50.150">
    <property type="entry name" value="Vaccinia Virus protein VP39"/>
    <property type="match status" value="1"/>
</dbReference>
<reference evidence="6" key="1">
    <citation type="submission" date="2005-10" db="EMBL/GenBank/DDBJ databases">
        <title>Complete sequence of Pelobacter carbinolicus DSM 2380.</title>
        <authorList>
            <person name="Copeland A."/>
            <person name="Lucas S."/>
            <person name="Lapidus A."/>
            <person name="Barry K."/>
            <person name="Detter J.C."/>
            <person name="Glavina T."/>
            <person name="Hammon N."/>
            <person name="Israni S."/>
            <person name="Pitluck S."/>
            <person name="Chertkov O."/>
            <person name="Schmutz J."/>
            <person name="Larimer F."/>
            <person name="Land M."/>
            <person name="Kyrpides N."/>
            <person name="Ivanova N."/>
            <person name="Richardson P."/>
        </authorList>
    </citation>
    <scope>NUCLEOTIDE SEQUENCE [LARGE SCALE GENOMIC DNA]</scope>
    <source>
        <strain evidence="6">DSM 2380 / NBRC 103641 / GraBd1</strain>
    </source>
</reference>
<feature type="domain" description="Tellurite resistance methyltransferase TehB-like" evidence="4">
    <location>
        <begin position="37"/>
        <end position="177"/>
    </location>
</feature>
<accession>Q3A8K4</accession>
<proteinExistence type="predicted"/>
<dbReference type="GO" id="GO:0008168">
    <property type="term" value="F:methyltransferase activity"/>
    <property type="evidence" value="ECO:0007669"/>
    <property type="project" value="UniProtKB-KW"/>
</dbReference>
<dbReference type="AlphaFoldDB" id="Q3A8K4"/>
<dbReference type="InterPro" id="IPR015985">
    <property type="entry name" value="TehB-like_dom"/>
</dbReference>
<dbReference type="PANTHER" id="PTHR43464:SF19">
    <property type="entry name" value="UBIQUINONE BIOSYNTHESIS O-METHYLTRANSFERASE, MITOCHONDRIAL"/>
    <property type="match status" value="1"/>
</dbReference>
<gene>
    <name evidence="5" type="ordered locus">Pcar_0025</name>
</gene>
<evidence type="ECO:0000313" key="5">
    <source>
        <dbReference type="EMBL" id="ABA87288.1"/>
    </source>
</evidence>
<dbReference type="Proteomes" id="UP000002534">
    <property type="component" value="Chromosome"/>
</dbReference>
<keyword evidence="1 5" id="KW-0489">Methyltransferase</keyword>
<dbReference type="STRING" id="338963.Pcar_0025"/>
<organism evidence="5 6">
    <name type="scientific">Syntrophotalea carbinolica (strain DSM 2380 / NBRC 103641 / GraBd1)</name>
    <name type="common">Pelobacter carbinolicus</name>
    <dbReference type="NCBI Taxonomy" id="338963"/>
    <lineage>
        <taxon>Bacteria</taxon>
        <taxon>Pseudomonadati</taxon>
        <taxon>Thermodesulfobacteriota</taxon>
        <taxon>Desulfuromonadia</taxon>
        <taxon>Desulfuromonadales</taxon>
        <taxon>Syntrophotaleaceae</taxon>
        <taxon>Syntrophotalea</taxon>
    </lineage>
</organism>